<gene>
    <name evidence="2" type="ORF">F4556_000801</name>
</gene>
<accession>A0A7W7S9B1</accession>
<keyword evidence="1" id="KW-0812">Transmembrane</keyword>
<dbReference type="PANTHER" id="PTHR48098:SF1">
    <property type="entry name" value="DIACYLGLYCEROL ACYLTRANSFERASE_MYCOLYLTRANSFERASE AG85A"/>
    <property type="match status" value="1"/>
</dbReference>
<dbReference type="Gene3D" id="3.40.50.1820">
    <property type="entry name" value="alpha/beta hydrolase"/>
    <property type="match status" value="1"/>
</dbReference>
<proteinExistence type="predicted"/>
<dbReference type="Pfam" id="PF00756">
    <property type="entry name" value="Esterase"/>
    <property type="match status" value="1"/>
</dbReference>
<feature type="transmembrane region" description="Helical" evidence="1">
    <location>
        <begin position="6"/>
        <end position="28"/>
    </location>
</feature>
<evidence type="ECO:0000313" key="3">
    <source>
        <dbReference type="Proteomes" id="UP000573327"/>
    </source>
</evidence>
<keyword evidence="3" id="KW-1185">Reference proteome</keyword>
<sequence length="385" mass="41076">MNLTDTPVLILTIVLFVASLALAMAQWGGRGILRGRVRTAEQRRGPLRALSYLGTVLLCQVTAVAMVFVVVNNENLIYDSWGDLLGTSNHVRAVPVPPKDGGLSGDQAAASGSPVPKVVQSFHAPDSDAVPRSVKQTDLKGRLSGVDGEVLVWTPPQYDDPAHKDRTFPVVELLAGYPGASSTWFGTMDVIAQLEPLMKSGQVAPFILVSPRVTLLGGTDTGCADIPGKVNAETWLSRDVPQMILDNFRADRTADRWALAGYSAGAHCATRLALAHPDRYRAAISMSGYNDPIGEPSSLTAKDPKLRETSNPLYLLTHAATPPNVALYQTGKKGDGLEDATALQRAAKSPTTVTPVETTGAHLTSTWKPLVGPSFKWLTGIIPAR</sequence>
<protein>
    <submittedName>
        <fullName evidence="2">Pimeloyl-ACP methyl ester carboxylesterase</fullName>
    </submittedName>
</protein>
<comment type="caution">
    <text evidence="2">The sequence shown here is derived from an EMBL/GenBank/DDBJ whole genome shotgun (WGS) entry which is preliminary data.</text>
</comment>
<evidence type="ECO:0000313" key="2">
    <source>
        <dbReference type="EMBL" id="MBB4945266.1"/>
    </source>
</evidence>
<organism evidence="2 3">
    <name type="scientific">Kitasatospora gansuensis</name>
    <dbReference type="NCBI Taxonomy" id="258050"/>
    <lineage>
        <taxon>Bacteria</taxon>
        <taxon>Bacillati</taxon>
        <taxon>Actinomycetota</taxon>
        <taxon>Actinomycetes</taxon>
        <taxon>Kitasatosporales</taxon>
        <taxon>Streptomycetaceae</taxon>
        <taxon>Kitasatospora</taxon>
    </lineage>
</organism>
<dbReference type="GO" id="GO:0016747">
    <property type="term" value="F:acyltransferase activity, transferring groups other than amino-acyl groups"/>
    <property type="evidence" value="ECO:0007669"/>
    <property type="project" value="TreeGrafter"/>
</dbReference>
<dbReference type="InterPro" id="IPR050583">
    <property type="entry name" value="Mycobacterial_A85_antigen"/>
</dbReference>
<dbReference type="InterPro" id="IPR029058">
    <property type="entry name" value="AB_hydrolase_fold"/>
</dbReference>
<feature type="transmembrane region" description="Helical" evidence="1">
    <location>
        <begin position="49"/>
        <end position="71"/>
    </location>
</feature>
<name>A0A7W7S9B1_9ACTN</name>
<reference evidence="2 3" key="1">
    <citation type="submission" date="2020-08" db="EMBL/GenBank/DDBJ databases">
        <title>Sequencing the genomes of 1000 actinobacteria strains.</title>
        <authorList>
            <person name="Klenk H.-P."/>
        </authorList>
    </citation>
    <scope>NUCLEOTIDE SEQUENCE [LARGE SCALE GENOMIC DNA]</scope>
    <source>
        <strain evidence="2 3">DSM 44786</strain>
    </source>
</reference>
<dbReference type="AlphaFoldDB" id="A0A7W7S9B1"/>
<dbReference type="SUPFAM" id="SSF53474">
    <property type="entry name" value="alpha/beta-Hydrolases"/>
    <property type="match status" value="1"/>
</dbReference>
<keyword evidence="1" id="KW-0472">Membrane</keyword>
<dbReference type="Proteomes" id="UP000573327">
    <property type="component" value="Unassembled WGS sequence"/>
</dbReference>
<dbReference type="InterPro" id="IPR000801">
    <property type="entry name" value="Esterase-like"/>
</dbReference>
<dbReference type="RefSeq" id="WP_184911638.1">
    <property type="nucleotide sequence ID" value="NZ_JACHJR010000001.1"/>
</dbReference>
<evidence type="ECO:0000256" key="1">
    <source>
        <dbReference type="SAM" id="Phobius"/>
    </source>
</evidence>
<dbReference type="EMBL" id="JACHJR010000001">
    <property type="protein sequence ID" value="MBB4945266.1"/>
    <property type="molecule type" value="Genomic_DNA"/>
</dbReference>
<keyword evidence="1" id="KW-1133">Transmembrane helix</keyword>
<dbReference type="PANTHER" id="PTHR48098">
    <property type="entry name" value="ENTEROCHELIN ESTERASE-RELATED"/>
    <property type="match status" value="1"/>
</dbReference>